<dbReference type="GO" id="GO:0007605">
    <property type="term" value="P:sensory perception of sound"/>
    <property type="evidence" value="ECO:0007669"/>
    <property type="project" value="TreeGrafter"/>
</dbReference>
<reference evidence="4 5" key="1">
    <citation type="journal article" date="2020" name="Nature">
        <title>Six reference-quality genomes reveal evolution of bat adaptations.</title>
        <authorList>
            <person name="Jebb D."/>
            <person name="Huang Z."/>
            <person name="Pippel M."/>
            <person name="Hughes G.M."/>
            <person name="Lavrichenko K."/>
            <person name="Devanna P."/>
            <person name="Winkler S."/>
            <person name="Jermiin L.S."/>
            <person name="Skirmuntt E.C."/>
            <person name="Katzourakis A."/>
            <person name="Burkitt-Gray L."/>
            <person name="Ray D.A."/>
            <person name="Sullivan K.A.M."/>
            <person name="Roscito J.G."/>
            <person name="Kirilenko B.M."/>
            <person name="Davalos L.M."/>
            <person name="Corthals A.P."/>
            <person name="Power M.L."/>
            <person name="Jones G."/>
            <person name="Ransome R.D."/>
            <person name="Dechmann D.K.N."/>
            <person name="Locatelli A.G."/>
            <person name="Puechmaille S.J."/>
            <person name="Fedrigo O."/>
            <person name="Jarvis E.D."/>
            <person name="Hiller M."/>
            <person name="Vernes S.C."/>
            <person name="Myers E.W."/>
            <person name="Teeling E.C."/>
        </authorList>
    </citation>
    <scope>NUCLEOTIDE SEQUENCE [LARGE SCALE GENOMIC DNA]</scope>
    <source>
        <strain evidence="4">Bat1K_MPI-CBG_1</strain>
    </source>
</reference>
<feature type="domain" description="PLAT" evidence="3">
    <location>
        <begin position="765"/>
        <end position="890"/>
    </location>
</feature>
<evidence type="ECO:0000256" key="1">
    <source>
        <dbReference type="PROSITE-ProRule" id="PRU00152"/>
    </source>
</evidence>
<accession>A0A833Z1M8</accession>
<evidence type="ECO:0000256" key="2">
    <source>
        <dbReference type="SAM" id="MobiDB-lite"/>
    </source>
</evidence>
<dbReference type="PROSITE" id="PS50095">
    <property type="entry name" value="PLAT"/>
    <property type="match status" value="6"/>
</dbReference>
<dbReference type="PANTHER" id="PTHR45901">
    <property type="entry name" value="PROTEIN CBG12474"/>
    <property type="match status" value="1"/>
</dbReference>
<sequence>MTLMNTLTKDKYNFICNRWLDANEDDNEIVREMAAEGPAVRRIMGMARYRVTVCTGELPNAGTDANVYLCLYGDVGDTGERLLFNCRNNVDMFLKGNADEFTIESVTMRKVRRVRIRHDGLGGSSGWFLERVLVREEGQPESDNVEYPCLRWLDKDKDDGQLVRELLPSNSNATLKNYRYHISLKTGDIPGASTDSTVYIKLYGDKYDTIKQDLLVSDNNLKNYFERSRVDEFTLETLNIGTINRVVIGHNGAGRRAGWFLGSVEIRVPRQGKKYTFPVNRWVDKNKADGRLQVELYPSEIVEIQKLVHYEIEVWTGDVGGATTTARVYVQIYGEKGKTEVLFLSSRSRVFERASKDTFQLEAADVGEVYKIRLGHTGEGFSPSWFVDMLWLRQLVVQEVELTPEEEALKKKEENKLRQQLKKEWLKAKLQRKMKRKQMKKGSDEEGEGDEEEESSSEESSSEEEEEEETEEEEEEEEFGPGMQEVVEQYKFDVNRWLAWGKEDSEIVLELAPSGRSGPQLNTYEVQVITGKVANAGTSANVYVTIYGEEYGDTGERPLKKSDKSSKFQPGQTDTFIVYAIELGPLTKIRIRHDNAGNKSGWFLERVDITDTNNETTYYFPCQRWLSVEEDDGQLSRELLSVDESYVLPPEEDDEGGGGGDNNPLDNMGLEQKDKSTTFSVTIKTGDKKNAGTDANVFITLFGTEDDTGKAPGWFVDWIEVDAPSLGKCMTFPCGRWLSKNEDDGAIVRDLFHEELQTRRYTPFVPYEITIYTGDVFAAGTNANIFIVIYGCDGLCTKQKFLCTNKREQKMYFERKSASRFIMELEDVGEIIEKIRLGHDNTGINPGWHCAYVEIRRLLPDKDGTETVTFACDRWLATSEDDKKTIRELVPFDVFTEKYMKDGSLRQIYKEVEEPLDIVLYSVQIFTGNVPGAGTDAKVYITIYGDLGDTGERYLGKSENRTNKFERGTVGGARGAEPLPFSFLGPISGGQLFLVPKAASWEFHGESCTLRQTCTLALPPAGGWSCLSDPGSACGVRVGLPQARGLFEPWVAGCQDSVVFRKPSPLWAGRESGGAPLRVMRLYPQRLDLAGWRLVLPPTPRQVESLWPRCPHMQDEGSDMSQLPCVVQSPREPWRGWGSRWAPAPPTCGSI</sequence>
<feature type="compositionally biased region" description="Basic residues" evidence="2">
    <location>
        <begin position="430"/>
        <end position="440"/>
    </location>
</feature>
<evidence type="ECO:0000313" key="4">
    <source>
        <dbReference type="EMBL" id="KAF6088533.1"/>
    </source>
</evidence>
<dbReference type="Pfam" id="PF01477">
    <property type="entry name" value="PLAT"/>
    <property type="match status" value="6"/>
</dbReference>
<dbReference type="EMBL" id="JABVXQ010000010">
    <property type="protein sequence ID" value="KAF6088533.1"/>
    <property type="molecule type" value="Genomic_DNA"/>
</dbReference>
<name>A0A833Z1M8_9CHIR</name>
<dbReference type="InterPro" id="IPR036392">
    <property type="entry name" value="PLAT/LH2_dom_sf"/>
</dbReference>
<dbReference type="CDD" id="cd01756">
    <property type="entry name" value="PLAT_repeat"/>
    <property type="match status" value="4"/>
</dbReference>
<evidence type="ECO:0000259" key="3">
    <source>
        <dbReference type="PROSITE" id="PS50095"/>
    </source>
</evidence>
<dbReference type="AlphaFoldDB" id="A0A833Z1M8"/>
<comment type="caution">
    <text evidence="4">The sequence shown here is derived from an EMBL/GenBank/DDBJ whole genome shotgun (WGS) entry which is preliminary data.</text>
</comment>
<dbReference type="SUPFAM" id="SSF49723">
    <property type="entry name" value="Lipase/lipooxygenase domain (PLAT/LH2 domain)"/>
    <property type="match status" value="7"/>
</dbReference>
<dbReference type="InterPro" id="IPR052970">
    <property type="entry name" value="Inner_ear_hair_cell_LOXHD"/>
</dbReference>
<dbReference type="GO" id="GO:0032420">
    <property type="term" value="C:stereocilium"/>
    <property type="evidence" value="ECO:0007669"/>
    <property type="project" value="TreeGrafter"/>
</dbReference>
<feature type="domain" description="PLAT" evidence="3">
    <location>
        <begin position="522"/>
        <end position="640"/>
    </location>
</feature>
<dbReference type="Gene3D" id="2.40.180.10">
    <property type="entry name" value="Catalase core domain"/>
    <property type="match status" value="4"/>
</dbReference>
<dbReference type="PANTHER" id="PTHR45901:SF3">
    <property type="entry name" value="LIPOXYGENASE HOMOLOGY DOMAIN-CONTAINING PROTEIN 1"/>
    <property type="match status" value="1"/>
</dbReference>
<protein>
    <submittedName>
        <fullName evidence="4">Lipoxygenase homology domains 1</fullName>
    </submittedName>
</protein>
<dbReference type="Gene3D" id="2.60.60.20">
    <property type="entry name" value="PLAT/LH2 domain"/>
    <property type="match status" value="5"/>
</dbReference>
<dbReference type="Proteomes" id="UP000664940">
    <property type="component" value="Unassembled WGS sequence"/>
</dbReference>
<comment type="caution">
    <text evidence="1">Lacks conserved residue(s) required for the propagation of feature annotation.</text>
</comment>
<feature type="domain" description="PLAT" evidence="3">
    <location>
        <begin position="47"/>
        <end position="167"/>
    </location>
</feature>
<feature type="region of interest" description="Disordered" evidence="2">
    <location>
        <begin position="430"/>
        <end position="483"/>
    </location>
</feature>
<feature type="region of interest" description="Disordered" evidence="2">
    <location>
        <begin position="645"/>
        <end position="671"/>
    </location>
</feature>
<feature type="compositionally biased region" description="Acidic residues" evidence="2">
    <location>
        <begin position="445"/>
        <end position="479"/>
    </location>
</feature>
<dbReference type="InterPro" id="IPR001024">
    <property type="entry name" value="PLAT/LH2_dom"/>
</dbReference>
<feature type="domain" description="PLAT" evidence="3">
    <location>
        <begin position="1"/>
        <end position="34"/>
    </location>
</feature>
<proteinExistence type="predicted"/>
<organism evidence="4 5">
    <name type="scientific">Phyllostomus discolor</name>
    <name type="common">pale spear-nosed bat</name>
    <dbReference type="NCBI Taxonomy" id="89673"/>
    <lineage>
        <taxon>Eukaryota</taxon>
        <taxon>Metazoa</taxon>
        <taxon>Chordata</taxon>
        <taxon>Craniata</taxon>
        <taxon>Vertebrata</taxon>
        <taxon>Euteleostomi</taxon>
        <taxon>Mammalia</taxon>
        <taxon>Eutheria</taxon>
        <taxon>Laurasiatheria</taxon>
        <taxon>Chiroptera</taxon>
        <taxon>Yangochiroptera</taxon>
        <taxon>Phyllostomidae</taxon>
        <taxon>Phyllostominae</taxon>
        <taxon>Phyllostomus</taxon>
    </lineage>
</organism>
<feature type="domain" description="PLAT" evidence="3">
    <location>
        <begin position="308"/>
        <end position="423"/>
    </location>
</feature>
<feature type="domain" description="PLAT" evidence="3">
    <location>
        <begin position="178"/>
        <end position="297"/>
    </location>
</feature>
<gene>
    <name evidence="4" type="ORF">HJG60_012305</name>
</gene>
<dbReference type="SMART" id="SM00308">
    <property type="entry name" value="LH2"/>
    <property type="match status" value="4"/>
</dbReference>
<evidence type="ECO:0000313" key="5">
    <source>
        <dbReference type="Proteomes" id="UP000664940"/>
    </source>
</evidence>